<evidence type="ECO:0000313" key="3">
    <source>
        <dbReference type="EMBL" id="MCM8556378.1"/>
    </source>
</evidence>
<accession>A0A9X2EE66</accession>
<dbReference type="PANTHER" id="PTHR13090:SF1">
    <property type="entry name" value="ARGININE-HYDROXYLASE NDUFAF5, MITOCHONDRIAL"/>
    <property type="match status" value="1"/>
</dbReference>
<dbReference type="InterPro" id="IPR050602">
    <property type="entry name" value="Malonyl-ACP_OMT"/>
</dbReference>
<keyword evidence="2" id="KW-0808">Transferase</keyword>
<reference evidence="3" key="1">
    <citation type="submission" date="2022-06" db="EMBL/GenBank/DDBJ databases">
        <title>Sphingomicrobium sedimins sp. nov., a marine bacterium isolated from tidal flat.</title>
        <authorList>
            <person name="Kim C.-H."/>
            <person name="Yoo Y."/>
            <person name="Kim J.-J."/>
        </authorList>
    </citation>
    <scope>NUCLEOTIDE SEQUENCE</scope>
    <source>
        <strain evidence="3">GRR-S6-50</strain>
    </source>
</reference>
<comment type="caution">
    <text evidence="3">The sequence shown here is derived from an EMBL/GenBank/DDBJ whole genome shotgun (WGS) entry which is preliminary data.</text>
</comment>
<proteinExistence type="predicted"/>
<dbReference type="Gene3D" id="3.40.50.150">
    <property type="entry name" value="Vaccinia Virus protein VP39"/>
    <property type="match status" value="1"/>
</dbReference>
<dbReference type="GO" id="GO:0008168">
    <property type="term" value="F:methyltransferase activity"/>
    <property type="evidence" value="ECO:0007669"/>
    <property type="project" value="UniProtKB-KW"/>
</dbReference>
<keyword evidence="4" id="KW-1185">Reference proteome</keyword>
<evidence type="ECO:0000256" key="2">
    <source>
        <dbReference type="ARBA" id="ARBA00022679"/>
    </source>
</evidence>
<dbReference type="AlphaFoldDB" id="A0A9X2EE66"/>
<organism evidence="3 4">
    <name type="scientific">Sphingomicrobium sediminis</name>
    <dbReference type="NCBI Taxonomy" id="2950949"/>
    <lineage>
        <taxon>Bacteria</taxon>
        <taxon>Pseudomonadati</taxon>
        <taxon>Pseudomonadota</taxon>
        <taxon>Alphaproteobacteria</taxon>
        <taxon>Sphingomonadales</taxon>
        <taxon>Sphingomonadaceae</taxon>
        <taxon>Sphingomicrobium</taxon>
    </lineage>
</organism>
<sequence length="261" mass="28308">MPELFDPDLRQLRRDRAVRGGPVTFLHERAVEDLIDRLDMMMFDKHRALVVGLLSPELAKPFAERFDRLDIVDPSPVAAAASGGSCAGEPTLDVEPATYDAVIALGTLDTAEPLPETLLRLRLALKPDRPLVGVMPGGQSLARLANAMIEADRVSGVTSPHVHPRVDPPALTQLLASAGYAMPVVDIDRVSVRYGDLASLVADLRGMGTTNILRERSRRPIGKAAYKAAKFAFLSDADTDGRVTERFELLHFAGWNPASPV</sequence>
<evidence type="ECO:0000313" key="4">
    <source>
        <dbReference type="Proteomes" id="UP001155128"/>
    </source>
</evidence>
<dbReference type="GO" id="GO:0032259">
    <property type="term" value="P:methylation"/>
    <property type="evidence" value="ECO:0007669"/>
    <property type="project" value="UniProtKB-KW"/>
</dbReference>
<dbReference type="PANTHER" id="PTHR13090">
    <property type="entry name" value="ARGININE-HYDROXYLASE NDUFAF5, MITOCHONDRIAL"/>
    <property type="match status" value="1"/>
</dbReference>
<name>A0A9X2EE66_9SPHN</name>
<dbReference type="SUPFAM" id="SSF53335">
    <property type="entry name" value="S-adenosyl-L-methionine-dependent methyltransferases"/>
    <property type="match status" value="1"/>
</dbReference>
<gene>
    <name evidence="3" type="ORF">NDO55_00910</name>
</gene>
<evidence type="ECO:0000256" key="1">
    <source>
        <dbReference type="ARBA" id="ARBA00022603"/>
    </source>
</evidence>
<dbReference type="EMBL" id="JAMSHT010000001">
    <property type="protein sequence ID" value="MCM8556378.1"/>
    <property type="molecule type" value="Genomic_DNA"/>
</dbReference>
<dbReference type="InterPro" id="IPR029063">
    <property type="entry name" value="SAM-dependent_MTases_sf"/>
</dbReference>
<protein>
    <submittedName>
        <fullName evidence="3">Class I SAM-dependent methyltransferase</fullName>
    </submittedName>
</protein>
<dbReference type="Proteomes" id="UP001155128">
    <property type="component" value="Unassembled WGS sequence"/>
</dbReference>
<keyword evidence="1 3" id="KW-0489">Methyltransferase</keyword>
<dbReference type="RefSeq" id="WP_252111525.1">
    <property type="nucleotide sequence ID" value="NZ_JAMSHT010000001.1"/>
</dbReference>